<evidence type="ECO:0000313" key="8">
    <source>
        <dbReference type="Proteomes" id="UP000028781"/>
    </source>
</evidence>
<dbReference type="HOGENOM" id="CLU_076569_2_0_2"/>
<keyword evidence="6" id="KW-0175">Coiled coil</keyword>
<evidence type="ECO:0000256" key="6">
    <source>
        <dbReference type="SAM" id="Coils"/>
    </source>
</evidence>
<dbReference type="EC" id="2.7.7.68" evidence="5"/>
<evidence type="ECO:0000256" key="2">
    <source>
        <dbReference type="ARBA" id="ARBA00022695"/>
    </source>
</evidence>
<keyword evidence="4 5" id="KW-0342">GTP-binding</keyword>
<dbReference type="KEGG" id="mjh:JH146_1020"/>
<keyword evidence="3 5" id="KW-0547">Nucleotide-binding</keyword>
<dbReference type="RefSeq" id="WP_048202006.1">
    <property type="nucleotide sequence ID" value="NZ_CP009149.1"/>
</dbReference>
<dbReference type="SUPFAM" id="SSF53448">
    <property type="entry name" value="Nucleotide-diphospho-sugar transferases"/>
    <property type="match status" value="1"/>
</dbReference>
<dbReference type="Proteomes" id="UP000028781">
    <property type="component" value="Chromosome"/>
</dbReference>
<comment type="similarity">
    <text evidence="5">Belongs to the CofC family.</text>
</comment>
<evidence type="ECO:0000256" key="3">
    <source>
        <dbReference type="ARBA" id="ARBA00022741"/>
    </source>
</evidence>
<keyword evidence="8" id="KW-1185">Reference proteome</keyword>
<dbReference type="STRING" id="1301915.JH146_1020"/>
<name>A0A076LHC8_9EURY</name>
<comment type="subunit">
    <text evidence="5">Homodimer.</text>
</comment>
<accession>A0A076LHC8</accession>
<dbReference type="OrthoDB" id="11179at2157"/>
<proteinExistence type="inferred from homology"/>
<dbReference type="Gene3D" id="3.90.550.10">
    <property type="entry name" value="Spore Coat Polysaccharide Biosynthesis Protein SpsA, Chain A"/>
    <property type="match status" value="1"/>
</dbReference>
<dbReference type="GO" id="GO:0043814">
    <property type="term" value="F:phospholactate guanylyltransferase activity"/>
    <property type="evidence" value="ECO:0007669"/>
    <property type="project" value="UniProtKB-EC"/>
</dbReference>
<dbReference type="GO" id="GO:0052645">
    <property type="term" value="P:F420-0 metabolic process"/>
    <property type="evidence" value="ECO:0007669"/>
    <property type="project" value="UniProtKB-UniRule"/>
</dbReference>
<dbReference type="HAMAP" id="MF_02114">
    <property type="entry name" value="CofC"/>
    <property type="match status" value="1"/>
</dbReference>
<sequence length="219" mass="25264">MKVLIPVSPINSLKTRLSEFLSNEERKNLLLNMLRDIRKALEGLDVVIVSKDEEILNFAKNELKAETIKEKYKGLNNAIKQAFEEIEDEEVMIIPADIPLIKKKHINDILKLSKDYDMIICPSRGGGTNLLYLKSKNLIEMKYEGFSFLKHLEEAKKRNLRYYIYDSFLISVDINTPEDLGEIFIHGNDTYTKNYLKSLGIDVEPKHSSAGRFVVKRGR</sequence>
<reference evidence="7 8" key="1">
    <citation type="journal article" date="2015" name="Int. J. Syst. Evol. Microbiol.">
        <title>M ethanocaldococcus bathoardescens sp. nov., a hyperthermophilic methanogen isolated from a volcanically active deep-sea hydrothermal vent.</title>
        <authorList>
            <person name="Stewart L.C."/>
            <person name="Jung J.H."/>
            <person name="Kim Y.T."/>
            <person name="Kwon S.W."/>
            <person name="Park C.S."/>
            <person name="Holden J.F."/>
        </authorList>
    </citation>
    <scope>NUCLEOTIDE SEQUENCE [LARGE SCALE GENOMIC DNA]</scope>
    <source>
        <strain evidence="7 8">JH146</strain>
    </source>
</reference>
<comment type="catalytic activity">
    <reaction evidence="5">
        <text>(2S)-2-phospholactate + GTP + H(+) = (2S)-lactyl-2-diphospho-5'-guanosine + diphosphate</text>
        <dbReference type="Rhea" id="RHEA:63424"/>
        <dbReference type="ChEBI" id="CHEBI:15378"/>
        <dbReference type="ChEBI" id="CHEBI:33019"/>
        <dbReference type="ChEBI" id="CHEBI:37565"/>
        <dbReference type="ChEBI" id="CHEBI:59435"/>
        <dbReference type="ChEBI" id="CHEBI:59906"/>
        <dbReference type="EC" id="2.7.7.68"/>
    </reaction>
</comment>
<keyword evidence="1 5" id="KW-0808">Transferase</keyword>
<dbReference type="InterPro" id="IPR029044">
    <property type="entry name" value="Nucleotide-diphossugar_trans"/>
</dbReference>
<dbReference type="AlphaFoldDB" id="A0A076LHC8"/>
<keyword evidence="2 5" id="KW-0548">Nucleotidyltransferase</keyword>
<dbReference type="PANTHER" id="PTHR40392:SF1">
    <property type="entry name" value="2-PHOSPHO-L-LACTATE GUANYLYLTRANSFERASE"/>
    <property type="match status" value="1"/>
</dbReference>
<evidence type="ECO:0000313" key="7">
    <source>
        <dbReference type="EMBL" id="AIJ05863.1"/>
    </source>
</evidence>
<dbReference type="GO" id="GO:0005525">
    <property type="term" value="F:GTP binding"/>
    <property type="evidence" value="ECO:0007669"/>
    <property type="project" value="UniProtKB-KW"/>
</dbReference>
<gene>
    <name evidence="5" type="primary">cofC</name>
    <name evidence="7" type="ORF">JH146_1020</name>
</gene>
<dbReference type="Pfam" id="PF01983">
    <property type="entry name" value="CofC"/>
    <property type="match status" value="1"/>
</dbReference>
<dbReference type="PANTHER" id="PTHR40392">
    <property type="entry name" value="2-PHOSPHO-L-LACTATE GUANYLYLTRANSFERASE"/>
    <property type="match status" value="1"/>
</dbReference>
<comment type="pathway">
    <text evidence="5">Cofactor biosynthesis; coenzyme F420 biosynthesis.</text>
</comment>
<organism evidence="7 8">
    <name type="scientific">Methanocaldococcus bathoardescens</name>
    <dbReference type="NCBI Taxonomy" id="1301915"/>
    <lineage>
        <taxon>Archaea</taxon>
        <taxon>Methanobacteriati</taxon>
        <taxon>Methanobacteriota</taxon>
        <taxon>Methanomada group</taxon>
        <taxon>Methanococci</taxon>
        <taxon>Methanococcales</taxon>
        <taxon>Methanocaldococcaceae</taxon>
        <taxon>Methanocaldococcus</taxon>
    </lineage>
</organism>
<evidence type="ECO:0000256" key="1">
    <source>
        <dbReference type="ARBA" id="ARBA00022679"/>
    </source>
</evidence>
<evidence type="ECO:0000256" key="4">
    <source>
        <dbReference type="ARBA" id="ARBA00023134"/>
    </source>
</evidence>
<dbReference type="InterPro" id="IPR002835">
    <property type="entry name" value="CofC"/>
</dbReference>
<feature type="coiled-coil region" evidence="6">
    <location>
        <begin position="65"/>
        <end position="92"/>
    </location>
</feature>
<protein>
    <recommendedName>
        <fullName evidence="5">2-phospho-L-lactate guanylyltransferase</fullName>
        <shortName evidence="5">LP guanylyltransferase</shortName>
        <ecNumber evidence="5">2.7.7.68</ecNumber>
    </recommendedName>
</protein>
<dbReference type="EMBL" id="CP009149">
    <property type="protein sequence ID" value="AIJ05863.1"/>
    <property type="molecule type" value="Genomic_DNA"/>
</dbReference>
<evidence type="ECO:0000256" key="5">
    <source>
        <dbReference type="HAMAP-Rule" id="MF_02114"/>
    </source>
</evidence>
<dbReference type="UniPathway" id="UPA00071"/>
<dbReference type="GeneID" id="24891629"/>
<comment type="function">
    <text evidence="5">Guanylyltransferase that catalyzes the activation of (2S)-2-phospholactate (2-PL) as (2S)-lactyl-2-diphospho-5'-guanosine, via the condensation of 2-PL with GTP. It is involved in the biosynthesis of coenzyme F420, a hydride carrier cofactor.</text>
</comment>
<dbReference type="NCBIfam" id="TIGR03552">
    <property type="entry name" value="F420_cofC"/>
    <property type="match status" value="1"/>
</dbReference>